<evidence type="ECO:0000313" key="4">
    <source>
        <dbReference type="Proteomes" id="UP000538147"/>
    </source>
</evidence>
<reference evidence="3 4" key="1">
    <citation type="submission" date="2020-08" db="EMBL/GenBank/DDBJ databases">
        <title>Genomic Encyclopedia of Type Strains, Phase IV (KMG-IV): sequencing the most valuable type-strain genomes for metagenomic binning, comparative biology and taxonomic classification.</title>
        <authorList>
            <person name="Goeker M."/>
        </authorList>
    </citation>
    <scope>NUCLEOTIDE SEQUENCE [LARGE SCALE GENOMIC DNA]</scope>
    <source>
        <strain evidence="3 4">DSM 102189</strain>
    </source>
</reference>
<dbReference type="EMBL" id="JACIIV010000001">
    <property type="protein sequence ID" value="MBB6226061.1"/>
    <property type="molecule type" value="Genomic_DNA"/>
</dbReference>
<dbReference type="AlphaFoldDB" id="A0A841L3P6"/>
<dbReference type="GO" id="GO:0016810">
    <property type="term" value="F:hydrolase activity, acting on carbon-nitrogen (but not peptide) bonds"/>
    <property type="evidence" value="ECO:0007669"/>
    <property type="project" value="InterPro"/>
</dbReference>
<dbReference type="SUPFAM" id="SSF51556">
    <property type="entry name" value="Metallo-dependent hydrolases"/>
    <property type="match status" value="1"/>
</dbReference>
<accession>A0A841L3P6</accession>
<dbReference type="Gene3D" id="3.20.20.140">
    <property type="entry name" value="Metal-dependent hydrolases"/>
    <property type="match status" value="1"/>
</dbReference>
<evidence type="ECO:0000313" key="3">
    <source>
        <dbReference type="EMBL" id="MBB6226061.1"/>
    </source>
</evidence>
<dbReference type="Proteomes" id="UP000538147">
    <property type="component" value="Unassembled WGS sequence"/>
</dbReference>
<dbReference type="InterPro" id="IPR011059">
    <property type="entry name" value="Metal-dep_hydrolase_composite"/>
</dbReference>
<sequence>MRIGILALVIAGPAAAQAPDLILTNANILTVDARTPRAEAVAVRGGVIVAVGKADAVGKLAGAGTKVVDLGGRTMVPGFYDNHIHLSGPLQPWRYSSMIEAVPEWLVGVTTIPALVAAIKAQVAKTPKGEWIVGEVSREEWPNTALPSKADFDAVAPDNPVSIARGPHTLLVNSAALVAAKVTKDTHPKGGEIVRDARGEPTGKVLEAARRVIWDAMPPEKLRGVSSPEQKMADWRTQLRQLVSLGVTTANVAGLRGDDFKTLDFIYGVVGDELPRLRTQLRVYPGYDRHDDPEEGVRVSIKEIEAIDRNKVFSHPKLKMGAVKMSIDGGMSAPIFWSTKEYENRPGFTGEQRIPDSAFYRTAKRAHELGWQLGIHVMGDAAVVMTVNEFGRILAELPRADHRNYLHHVAVKPPQATIDKMADLGLAVASQPGFLLSLGSYADEALEPARELTQEPAGSLVKRGIRVSFGSDAGPYGPIAAIYAAVTRRTWNGTVKGLAEEGVSAADALRMHTAESAWMTFDEKTLGSIEVGKAADFAVLSADLLGIDPERIQDIKVERTFIAGKQVYDRTTEVAAR</sequence>
<feature type="chain" id="PRO_5032879813" description="Amidohydrolase 3 domain-containing protein" evidence="1">
    <location>
        <begin position="19"/>
        <end position="577"/>
    </location>
</feature>
<feature type="domain" description="Amidohydrolase 3" evidence="2">
    <location>
        <begin position="66"/>
        <end position="568"/>
    </location>
</feature>
<keyword evidence="4" id="KW-1185">Reference proteome</keyword>
<dbReference type="PANTHER" id="PTHR22642:SF2">
    <property type="entry name" value="PROTEIN LONG AFTER FAR-RED 3"/>
    <property type="match status" value="1"/>
</dbReference>
<dbReference type="InterPro" id="IPR032466">
    <property type="entry name" value="Metal_Hydrolase"/>
</dbReference>
<comment type="caution">
    <text evidence="3">The sequence shown here is derived from an EMBL/GenBank/DDBJ whole genome shotgun (WGS) entry which is preliminary data.</text>
</comment>
<proteinExistence type="predicted"/>
<evidence type="ECO:0000259" key="2">
    <source>
        <dbReference type="Pfam" id="PF07969"/>
    </source>
</evidence>
<name>A0A841L3P6_9SPHN</name>
<keyword evidence="1" id="KW-0732">Signal</keyword>
<dbReference type="Gene3D" id="2.30.40.10">
    <property type="entry name" value="Urease, subunit C, domain 1"/>
    <property type="match status" value="1"/>
</dbReference>
<dbReference type="RefSeq" id="WP_184193997.1">
    <property type="nucleotide sequence ID" value="NZ_JACIIV010000001.1"/>
</dbReference>
<organism evidence="3 4">
    <name type="scientific">Polymorphobacter multimanifer</name>
    <dbReference type="NCBI Taxonomy" id="1070431"/>
    <lineage>
        <taxon>Bacteria</taxon>
        <taxon>Pseudomonadati</taxon>
        <taxon>Pseudomonadota</taxon>
        <taxon>Alphaproteobacteria</taxon>
        <taxon>Sphingomonadales</taxon>
        <taxon>Sphingosinicellaceae</taxon>
        <taxon>Polymorphobacter</taxon>
    </lineage>
</organism>
<dbReference type="InterPro" id="IPR013108">
    <property type="entry name" value="Amidohydro_3"/>
</dbReference>
<dbReference type="CDD" id="cd01300">
    <property type="entry name" value="YtcJ_like"/>
    <property type="match status" value="1"/>
</dbReference>
<dbReference type="PANTHER" id="PTHR22642">
    <property type="entry name" value="IMIDAZOLONEPROPIONASE"/>
    <property type="match status" value="1"/>
</dbReference>
<dbReference type="Gene3D" id="3.10.310.70">
    <property type="match status" value="1"/>
</dbReference>
<dbReference type="SUPFAM" id="SSF51338">
    <property type="entry name" value="Composite domain of metallo-dependent hydrolases"/>
    <property type="match status" value="1"/>
</dbReference>
<dbReference type="Pfam" id="PF07969">
    <property type="entry name" value="Amidohydro_3"/>
    <property type="match status" value="1"/>
</dbReference>
<gene>
    <name evidence="3" type="ORF">FHS79_000212</name>
</gene>
<protein>
    <recommendedName>
        <fullName evidence="2">Amidohydrolase 3 domain-containing protein</fullName>
    </recommendedName>
</protein>
<evidence type="ECO:0000256" key="1">
    <source>
        <dbReference type="SAM" id="SignalP"/>
    </source>
</evidence>
<dbReference type="InterPro" id="IPR033932">
    <property type="entry name" value="YtcJ-like"/>
</dbReference>
<feature type="signal peptide" evidence="1">
    <location>
        <begin position="1"/>
        <end position="18"/>
    </location>
</feature>